<keyword evidence="5" id="KW-0811">Translocation</keyword>
<dbReference type="PANTHER" id="PTHR30371">
    <property type="entry name" value="SEC-INDEPENDENT PROTEIN TRANSLOCASE PROTEIN TATC"/>
    <property type="match status" value="1"/>
</dbReference>
<keyword evidence="2 5" id="KW-0812">Transmembrane</keyword>
<evidence type="ECO:0000256" key="2">
    <source>
        <dbReference type="ARBA" id="ARBA00022692"/>
    </source>
</evidence>
<keyword evidence="5" id="KW-0813">Transport</keyword>
<reference evidence="6 7" key="1">
    <citation type="submission" date="2020-07" db="EMBL/GenBank/DDBJ databases">
        <title>Thermogemmata thermophila gen. nov., sp. nov., a novel moderate thermophilic planctomycete from a Kamchatka hot spring.</title>
        <authorList>
            <person name="Elcheninov A.G."/>
            <person name="Podosokorskaya O.A."/>
            <person name="Kovaleva O.L."/>
            <person name="Novikov A."/>
            <person name="Bonch-Osmolovskaya E.A."/>
            <person name="Toshchakov S.V."/>
            <person name="Kublanov I.V."/>
        </authorList>
    </citation>
    <scope>NUCLEOTIDE SEQUENCE [LARGE SCALE GENOMIC DNA]</scope>
    <source>
        <strain evidence="6 7">2918</strain>
    </source>
</reference>
<comment type="similarity">
    <text evidence="5">Belongs to the TatC family.</text>
</comment>
<dbReference type="HAMAP" id="MF_00902">
    <property type="entry name" value="TatC"/>
    <property type="match status" value="1"/>
</dbReference>
<keyword evidence="5" id="KW-1003">Cell membrane</keyword>
<dbReference type="RefSeq" id="WP_194539212.1">
    <property type="nucleotide sequence ID" value="NZ_JACEFB010000013.1"/>
</dbReference>
<organism evidence="6 7">
    <name type="scientific">Thermogemmata fonticola</name>
    <dbReference type="NCBI Taxonomy" id="2755323"/>
    <lineage>
        <taxon>Bacteria</taxon>
        <taxon>Pseudomonadati</taxon>
        <taxon>Planctomycetota</taxon>
        <taxon>Planctomycetia</taxon>
        <taxon>Gemmatales</taxon>
        <taxon>Gemmataceae</taxon>
        <taxon>Thermogemmata</taxon>
    </lineage>
</organism>
<proteinExistence type="inferred from homology"/>
<dbReference type="AlphaFoldDB" id="A0A7V9ACS4"/>
<dbReference type="EMBL" id="JACEFB010000013">
    <property type="protein sequence ID" value="MBA2227349.1"/>
    <property type="molecule type" value="Genomic_DNA"/>
</dbReference>
<comment type="subcellular location">
    <subcellularLocation>
        <location evidence="5">Cell membrane</location>
        <topology evidence="5">Multi-pass membrane protein</topology>
    </subcellularLocation>
    <subcellularLocation>
        <location evidence="1">Membrane</location>
        <topology evidence="1">Multi-pass membrane protein</topology>
    </subcellularLocation>
</comment>
<name>A0A7V9ACS4_9BACT</name>
<evidence type="ECO:0000313" key="6">
    <source>
        <dbReference type="EMBL" id="MBA2227349.1"/>
    </source>
</evidence>
<comment type="caution">
    <text evidence="5">Lacks conserved residue(s) required for the propagation of feature annotation.</text>
</comment>
<dbReference type="GO" id="GO:0033281">
    <property type="term" value="C:TAT protein transport complex"/>
    <property type="evidence" value="ECO:0007669"/>
    <property type="project" value="UniProtKB-UniRule"/>
</dbReference>
<comment type="subunit">
    <text evidence="5">Forms a complex with TatA.</text>
</comment>
<evidence type="ECO:0000256" key="3">
    <source>
        <dbReference type="ARBA" id="ARBA00022989"/>
    </source>
</evidence>
<dbReference type="GO" id="GO:0009977">
    <property type="term" value="F:proton motive force dependent protein transmembrane transporter activity"/>
    <property type="evidence" value="ECO:0007669"/>
    <property type="project" value="TreeGrafter"/>
</dbReference>
<dbReference type="Pfam" id="PF00902">
    <property type="entry name" value="TatC"/>
    <property type="match status" value="1"/>
</dbReference>
<keyword evidence="3 5" id="KW-1133">Transmembrane helix</keyword>
<sequence>MVAPKKKRRKNPYEEYPDDIFADTRMSFGDHLEELRQRMIIALKWLIFFMVVGFVLDGVGSLVGNPRIGIGKPVMVAITEPVKEQVNDFYNRRIERARTDKLEPLERTDNAEIERIKKKLQANGNALSALTEQERQLLLGSPETMPVEIDAQELAPIFGPPKPDTPPTVVLHLRVYPGFINYLNEKGQSLLETRQYLTTLSVQEGFVVYFKVQILCGFVLGSPFILYQFWAFVAAGLYPHEKRYVYWMLGPSLSLFLAGIIMCQFLVLPGAVKALLMFNEWLGLDPDIRLSDWFSLAIILPLVFGVSFQTPLVMVFLYRLGVFSVEDYWSKWRHACMLLAVFSAMITPTPDAVTMLYLFVPMFALYLLGILICRLFPVGSDEEEWEEAEEVAV</sequence>
<feature type="transmembrane region" description="Helical" evidence="5">
    <location>
        <begin position="244"/>
        <end position="267"/>
    </location>
</feature>
<keyword evidence="4 5" id="KW-0472">Membrane</keyword>
<evidence type="ECO:0000256" key="4">
    <source>
        <dbReference type="ARBA" id="ARBA00023136"/>
    </source>
</evidence>
<feature type="transmembrane region" description="Helical" evidence="5">
    <location>
        <begin position="293"/>
        <end position="320"/>
    </location>
</feature>
<dbReference type="PANTHER" id="PTHR30371:SF0">
    <property type="entry name" value="SEC-INDEPENDENT PROTEIN TRANSLOCASE PROTEIN TATC, CHLOROPLASTIC-RELATED"/>
    <property type="match status" value="1"/>
</dbReference>
<evidence type="ECO:0000313" key="7">
    <source>
        <dbReference type="Proteomes" id="UP000542342"/>
    </source>
</evidence>
<comment type="caution">
    <text evidence="6">The sequence shown here is derived from an EMBL/GenBank/DDBJ whole genome shotgun (WGS) entry which is preliminary data.</text>
</comment>
<protein>
    <recommendedName>
        <fullName evidence="5">Sec-independent protein translocase protein TatC</fullName>
    </recommendedName>
</protein>
<accession>A0A7V9ACS4</accession>
<feature type="transmembrane region" description="Helical" evidence="5">
    <location>
        <begin position="45"/>
        <end position="64"/>
    </location>
</feature>
<keyword evidence="7" id="KW-1185">Reference proteome</keyword>
<keyword evidence="5" id="KW-0653">Protein transport</keyword>
<dbReference type="Proteomes" id="UP000542342">
    <property type="component" value="Unassembled WGS sequence"/>
</dbReference>
<dbReference type="GO" id="GO:0043953">
    <property type="term" value="P:protein transport by the Tat complex"/>
    <property type="evidence" value="ECO:0007669"/>
    <property type="project" value="UniProtKB-UniRule"/>
</dbReference>
<feature type="transmembrane region" description="Helical" evidence="5">
    <location>
        <begin position="332"/>
        <end position="349"/>
    </location>
</feature>
<comment type="function">
    <text evidence="5">Part of the twin-arginine translocation (Tat) system that transports large folded proteins containing a characteristic twin-arginine motif in their signal peptide across membranes.</text>
</comment>
<feature type="transmembrane region" description="Helical" evidence="5">
    <location>
        <begin position="206"/>
        <end position="232"/>
    </location>
</feature>
<evidence type="ECO:0000256" key="1">
    <source>
        <dbReference type="ARBA" id="ARBA00004141"/>
    </source>
</evidence>
<dbReference type="InterPro" id="IPR002033">
    <property type="entry name" value="TatC"/>
</dbReference>
<evidence type="ECO:0000256" key="5">
    <source>
        <dbReference type="HAMAP-Rule" id="MF_00902"/>
    </source>
</evidence>
<dbReference type="GO" id="GO:0065002">
    <property type="term" value="P:intracellular protein transmembrane transport"/>
    <property type="evidence" value="ECO:0007669"/>
    <property type="project" value="TreeGrafter"/>
</dbReference>
<gene>
    <name evidence="5" type="primary">tatC</name>
    <name evidence="6" type="ORF">H0921_14405</name>
</gene>